<dbReference type="HOGENOM" id="CLU_060545_0_0_1"/>
<gene>
    <name evidence="4" type="ORF">LOTGIDRAFT_142409</name>
</gene>
<dbReference type="RefSeq" id="XP_009050630.1">
    <property type="nucleotide sequence ID" value="XM_009052382.1"/>
</dbReference>
<evidence type="ECO:0000256" key="1">
    <source>
        <dbReference type="ARBA" id="ARBA00001954"/>
    </source>
</evidence>
<comment type="cofactor">
    <cofactor evidence="1">
        <name>Fe(2+)</name>
        <dbReference type="ChEBI" id="CHEBI:29033"/>
    </cofactor>
</comment>
<dbReference type="KEGG" id="lgi:LOTGIDRAFT_142409"/>
<sequence>MNSNKSCGCKGIRSCLLCEDNKDKIENVSEKKEKVTLKYCDLCKKAWAWGFHPNHTGDSRDFEGIYLHEEFIDEILEAELIDEIDKTVYSDSQSGRRKQDYGPKVNFKKQKVKYEVFTGLPKYSEVLYTTLTALPILKDFIPVELCNLEYIPERGSAIDPHYDDFWLWGERLVTINLISETVLYFINDQDSNIEVQVTLPPRSLVVVFGEARHKWKHGIHRDDIQNRRIAMTFRELSQEFEKDGKSSEIGEKLKDIALTFNGTAVGTIPKSS</sequence>
<dbReference type="Gene3D" id="2.60.120.590">
    <property type="entry name" value="Alpha-ketoglutarate-dependent dioxygenase AlkB-like"/>
    <property type="match status" value="1"/>
</dbReference>
<dbReference type="OrthoDB" id="442860at2759"/>
<keyword evidence="2" id="KW-0560">Oxidoreductase</keyword>
<organism evidence="4 5">
    <name type="scientific">Lottia gigantea</name>
    <name type="common">Giant owl limpet</name>
    <dbReference type="NCBI Taxonomy" id="225164"/>
    <lineage>
        <taxon>Eukaryota</taxon>
        <taxon>Metazoa</taxon>
        <taxon>Spiralia</taxon>
        <taxon>Lophotrochozoa</taxon>
        <taxon>Mollusca</taxon>
        <taxon>Gastropoda</taxon>
        <taxon>Patellogastropoda</taxon>
        <taxon>Lottioidea</taxon>
        <taxon>Lottiidae</taxon>
        <taxon>Lottia</taxon>
    </lineage>
</organism>
<dbReference type="InterPro" id="IPR037151">
    <property type="entry name" value="AlkB-like_sf"/>
</dbReference>
<dbReference type="EMBL" id="KB201206">
    <property type="protein sequence ID" value="ESO98686.1"/>
    <property type="molecule type" value="Genomic_DNA"/>
</dbReference>
<dbReference type="GO" id="GO:0032451">
    <property type="term" value="F:demethylase activity"/>
    <property type="evidence" value="ECO:0007669"/>
    <property type="project" value="TreeGrafter"/>
</dbReference>
<dbReference type="Proteomes" id="UP000030746">
    <property type="component" value="Unassembled WGS sequence"/>
</dbReference>
<proteinExistence type="inferred from homology"/>
<evidence type="ECO:0000259" key="3">
    <source>
        <dbReference type="PROSITE" id="PS51471"/>
    </source>
</evidence>
<dbReference type="InterPro" id="IPR005123">
    <property type="entry name" value="Oxoglu/Fe-dep_dioxygenase_dom"/>
</dbReference>
<dbReference type="CTD" id="20234573"/>
<keyword evidence="2" id="KW-0408">Iron</keyword>
<dbReference type="PANTHER" id="PTHR12463">
    <property type="entry name" value="OXYGENASE-RELATED"/>
    <property type="match status" value="1"/>
</dbReference>
<accession>V4AYG2</accession>
<dbReference type="PROSITE" id="PS51471">
    <property type="entry name" value="FE2OG_OXY"/>
    <property type="match status" value="1"/>
</dbReference>
<dbReference type="InterPro" id="IPR032857">
    <property type="entry name" value="ALKBH4"/>
</dbReference>
<dbReference type="SUPFAM" id="SSF51197">
    <property type="entry name" value="Clavaminate synthase-like"/>
    <property type="match status" value="1"/>
</dbReference>
<dbReference type="PANTHER" id="PTHR12463:SF0">
    <property type="entry name" value="ALPHA-KETOGLUTARATE-DEPENDENT DIOXYGENASE ALKB HOMOLOG 4"/>
    <property type="match status" value="1"/>
</dbReference>
<dbReference type="GO" id="GO:0070988">
    <property type="term" value="P:demethylation"/>
    <property type="evidence" value="ECO:0007669"/>
    <property type="project" value="InterPro"/>
</dbReference>
<name>V4AYG2_LOTGI</name>
<evidence type="ECO:0000256" key="2">
    <source>
        <dbReference type="RuleBase" id="RU003682"/>
    </source>
</evidence>
<keyword evidence="2" id="KW-0479">Metal-binding</keyword>
<protein>
    <recommendedName>
        <fullName evidence="3">Fe2OG dioxygenase domain-containing protein</fullName>
    </recommendedName>
</protein>
<evidence type="ECO:0000313" key="4">
    <source>
        <dbReference type="EMBL" id="ESO98686.1"/>
    </source>
</evidence>
<keyword evidence="5" id="KW-1185">Reference proteome</keyword>
<feature type="domain" description="Fe2OG dioxygenase" evidence="3">
    <location>
        <begin position="142"/>
        <end position="237"/>
    </location>
</feature>
<dbReference type="GeneID" id="20234573"/>
<comment type="similarity">
    <text evidence="2">Belongs to the iron/ascorbate-dependent oxidoreductase family.</text>
</comment>
<evidence type="ECO:0000313" key="5">
    <source>
        <dbReference type="Proteomes" id="UP000030746"/>
    </source>
</evidence>
<dbReference type="GO" id="GO:0046872">
    <property type="term" value="F:metal ion binding"/>
    <property type="evidence" value="ECO:0007669"/>
    <property type="project" value="UniProtKB-KW"/>
</dbReference>
<dbReference type="GO" id="GO:0016491">
    <property type="term" value="F:oxidoreductase activity"/>
    <property type="evidence" value="ECO:0007669"/>
    <property type="project" value="UniProtKB-KW"/>
</dbReference>
<reference evidence="4 5" key="1">
    <citation type="journal article" date="2013" name="Nature">
        <title>Insights into bilaterian evolution from three spiralian genomes.</title>
        <authorList>
            <person name="Simakov O."/>
            <person name="Marletaz F."/>
            <person name="Cho S.J."/>
            <person name="Edsinger-Gonzales E."/>
            <person name="Havlak P."/>
            <person name="Hellsten U."/>
            <person name="Kuo D.H."/>
            <person name="Larsson T."/>
            <person name="Lv J."/>
            <person name="Arendt D."/>
            <person name="Savage R."/>
            <person name="Osoegawa K."/>
            <person name="de Jong P."/>
            <person name="Grimwood J."/>
            <person name="Chapman J.A."/>
            <person name="Shapiro H."/>
            <person name="Aerts A."/>
            <person name="Otillar R.P."/>
            <person name="Terry A.Y."/>
            <person name="Boore J.L."/>
            <person name="Grigoriev I.V."/>
            <person name="Lindberg D.R."/>
            <person name="Seaver E.C."/>
            <person name="Weisblat D.A."/>
            <person name="Putnam N.H."/>
            <person name="Rokhsar D.S."/>
        </authorList>
    </citation>
    <scope>NUCLEOTIDE SEQUENCE [LARGE SCALE GENOMIC DNA]</scope>
</reference>
<dbReference type="AlphaFoldDB" id="V4AYG2"/>
<dbReference type="OMA" id="MNTLRPC"/>
<dbReference type="FunFam" id="2.60.120.590:FF:000019">
    <property type="entry name" value="DNA N6-methyl adenine demethylase"/>
    <property type="match status" value="1"/>
</dbReference>
<dbReference type="STRING" id="225164.V4AYG2"/>